<evidence type="ECO:0000256" key="1">
    <source>
        <dbReference type="SAM" id="SignalP"/>
    </source>
</evidence>
<feature type="signal peptide" evidence="1">
    <location>
        <begin position="1"/>
        <end position="22"/>
    </location>
</feature>
<dbReference type="PROSITE" id="PS50063">
    <property type="entry name" value="BH4_2"/>
    <property type="match status" value="1"/>
</dbReference>
<name>A0A9X3YNK0_9GAMM</name>
<keyword evidence="4" id="KW-1185">Reference proteome</keyword>
<accession>A0A9X3YNK0</accession>
<dbReference type="AlphaFoldDB" id="A0A9X3YNK0"/>
<reference evidence="3" key="1">
    <citation type="submission" date="2023-02" db="EMBL/GenBank/DDBJ databases">
        <title>Tahibacter soli sp. nov. isolated from soil.</title>
        <authorList>
            <person name="Baek J.H."/>
            <person name="Lee J.K."/>
            <person name="Choi D.G."/>
            <person name="Jeon C.O."/>
        </authorList>
    </citation>
    <scope>NUCLEOTIDE SEQUENCE</scope>
    <source>
        <strain evidence="3">BL</strain>
    </source>
</reference>
<dbReference type="InterPro" id="IPR003093">
    <property type="entry name" value="Bcl2_BH4"/>
</dbReference>
<evidence type="ECO:0000259" key="2">
    <source>
        <dbReference type="PROSITE" id="PS50063"/>
    </source>
</evidence>
<protein>
    <recommendedName>
        <fullName evidence="2">Apoptosis regulator Bcl-2 family BH4 domain-containing protein</fullName>
    </recommendedName>
</protein>
<sequence length="227" mass="24409">MKRVAFLVVLAAGLVPALPAAAQTTVVTLENGAEGWDGNAPIEPTGGNPDANAHFLLETFGIRYSTETHPAFIGNMTLHPSITVGVDAVAHSITYLGNEVSRDVVVEFRSRTLAQNGYPWTSVWFNLGTIAAGTPWQSLSVTVAPNSATLPAGWGGYGDEDPKTFEPRLPPGVTFADVMATVDEVEFSTFVPGFFYGFTIFDARFDNFRIERAQGDAIFANGFETEL</sequence>
<organism evidence="3 4">
    <name type="scientific">Tahibacter soli</name>
    <dbReference type="NCBI Taxonomy" id="2983605"/>
    <lineage>
        <taxon>Bacteria</taxon>
        <taxon>Pseudomonadati</taxon>
        <taxon>Pseudomonadota</taxon>
        <taxon>Gammaproteobacteria</taxon>
        <taxon>Lysobacterales</taxon>
        <taxon>Rhodanobacteraceae</taxon>
        <taxon>Tahibacter</taxon>
    </lineage>
</organism>
<comment type="caution">
    <text evidence="3">The sequence shown here is derived from an EMBL/GenBank/DDBJ whole genome shotgun (WGS) entry which is preliminary data.</text>
</comment>
<proteinExistence type="predicted"/>
<dbReference type="RefSeq" id="WP_263541677.1">
    <property type="nucleotide sequence ID" value="NZ_JAOVZO020000018.1"/>
</dbReference>
<keyword evidence="1" id="KW-0732">Signal</keyword>
<dbReference type="EMBL" id="JAOVZO020000018">
    <property type="protein sequence ID" value="MDC8014033.1"/>
    <property type="molecule type" value="Genomic_DNA"/>
</dbReference>
<evidence type="ECO:0000313" key="3">
    <source>
        <dbReference type="EMBL" id="MDC8014033.1"/>
    </source>
</evidence>
<dbReference type="Proteomes" id="UP001139971">
    <property type="component" value="Unassembled WGS sequence"/>
</dbReference>
<feature type="domain" description="Apoptosis regulator Bcl-2 family BH4" evidence="2">
    <location>
        <begin position="101"/>
        <end position="120"/>
    </location>
</feature>
<gene>
    <name evidence="3" type="ORF">OD750_015930</name>
</gene>
<feature type="chain" id="PRO_5040903163" description="Apoptosis regulator Bcl-2 family BH4 domain-containing protein" evidence="1">
    <location>
        <begin position="23"/>
        <end position="227"/>
    </location>
</feature>
<evidence type="ECO:0000313" key="4">
    <source>
        <dbReference type="Proteomes" id="UP001139971"/>
    </source>
</evidence>